<dbReference type="RefSeq" id="WP_186744203.1">
    <property type="nucleotide sequence ID" value="NZ_CP060394.1"/>
</dbReference>
<sequence>MVDTKFSMHDSFVWREKVTTAPDEELLAFREADYLGLRDVECEHWRVPIVDDEIRRRRLNVGS</sequence>
<evidence type="ECO:0000313" key="2">
    <source>
        <dbReference type="Proteomes" id="UP000515312"/>
    </source>
</evidence>
<dbReference type="EMBL" id="CP060394">
    <property type="protein sequence ID" value="QNI33077.1"/>
    <property type="molecule type" value="Genomic_DNA"/>
</dbReference>
<gene>
    <name evidence="1" type="ORF">H7849_03615</name>
</gene>
<protein>
    <submittedName>
        <fullName evidence="1">Uncharacterized protein</fullName>
    </submittedName>
</protein>
<accession>A0A7G8BKK7</accession>
<reference evidence="1 2" key="1">
    <citation type="submission" date="2020-08" db="EMBL/GenBank/DDBJ databases">
        <title>Edaphobacter telluris sp. nov. and Acidobacterium dinghuensis sp. nov., two acidobacteria isolated from forest soil.</title>
        <authorList>
            <person name="Fu J."/>
            <person name="Qiu L."/>
        </authorList>
    </citation>
    <scope>NUCLEOTIDE SEQUENCE [LARGE SCALE GENOMIC DNA]</scope>
    <source>
        <strain evidence="1">4Y35</strain>
    </source>
</reference>
<dbReference type="AlphaFoldDB" id="A0A7G8BKK7"/>
<proteinExistence type="predicted"/>
<name>A0A7G8BKK7_9BACT</name>
<dbReference type="KEGG" id="adin:H7849_03615"/>
<keyword evidence="2" id="KW-1185">Reference proteome</keyword>
<organism evidence="1 2">
    <name type="scientific">Alloacidobacterium dinghuense</name>
    <dbReference type="NCBI Taxonomy" id="2763107"/>
    <lineage>
        <taxon>Bacteria</taxon>
        <taxon>Pseudomonadati</taxon>
        <taxon>Acidobacteriota</taxon>
        <taxon>Terriglobia</taxon>
        <taxon>Terriglobales</taxon>
        <taxon>Acidobacteriaceae</taxon>
        <taxon>Alloacidobacterium</taxon>
    </lineage>
</organism>
<dbReference type="Proteomes" id="UP000515312">
    <property type="component" value="Chromosome"/>
</dbReference>
<evidence type="ECO:0000313" key="1">
    <source>
        <dbReference type="EMBL" id="QNI33077.1"/>
    </source>
</evidence>